<dbReference type="GO" id="GO:0006631">
    <property type="term" value="P:fatty acid metabolic process"/>
    <property type="evidence" value="ECO:0007669"/>
    <property type="project" value="InterPro"/>
</dbReference>
<protein>
    <submittedName>
        <fullName evidence="5">Enoyl-CoA hydratase / Delta(3)-cis-delta(2)-trans-enoyl-CoA isomerase / 3-hydroxyacyl-CoA dehydrogenase / 3-hydroxybutyryl-CoA epimerase</fullName>
        <ecNumber evidence="5">1.1.1.35</ecNumber>
        <ecNumber evidence="5">4.2.1.17</ecNumber>
        <ecNumber evidence="5">5.1.2.3</ecNumber>
        <ecNumber evidence="5">5.3.3.8</ecNumber>
    </submittedName>
</protein>
<dbReference type="Gene3D" id="3.90.226.10">
    <property type="entry name" value="2-enoyl-CoA Hydratase, Chain A, domain 1"/>
    <property type="match status" value="1"/>
</dbReference>
<dbReference type="GO" id="GO:0008692">
    <property type="term" value="F:3-hydroxybutyryl-CoA epimerase activity"/>
    <property type="evidence" value="ECO:0007669"/>
    <property type="project" value="UniProtKB-EC"/>
</dbReference>
<organism evidence="5">
    <name type="scientific">hydrothermal vent metagenome</name>
    <dbReference type="NCBI Taxonomy" id="652676"/>
    <lineage>
        <taxon>unclassified sequences</taxon>
        <taxon>metagenomes</taxon>
        <taxon>ecological metagenomes</taxon>
    </lineage>
</organism>
<dbReference type="GO" id="GO:0004300">
    <property type="term" value="F:enoyl-CoA hydratase activity"/>
    <property type="evidence" value="ECO:0007669"/>
    <property type="project" value="UniProtKB-EC"/>
</dbReference>
<dbReference type="EC" id="5.3.3.8" evidence="5"/>
<dbReference type="InterPro" id="IPR001753">
    <property type="entry name" value="Enoyl-CoA_hydra/iso"/>
</dbReference>
<evidence type="ECO:0000313" key="5">
    <source>
        <dbReference type="EMBL" id="VAV88992.1"/>
    </source>
</evidence>
<keyword evidence="3" id="KW-0511">Multifunctional enzyme</keyword>
<dbReference type="AlphaFoldDB" id="A0A3B0R9F7"/>
<dbReference type="Pfam" id="PF00378">
    <property type="entry name" value="ECH_1"/>
    <property type="match status" value="1"/>
</dbReference>
<sequence length="387" mass="41365">MTVEIEDHKNIRILAMNDGKLNCQSKPLRIALLEGLEAAAADSSCRAVVLLGRGRVFSAGADINEFDAPPETVEPHLNFVLIDAIESMPVPVIAAIHGTAVGGGLELALGCHYRVATPNAMLGLPEVTLGLMPGAGGTQRLPRAIGLESALNLMLSGRTIPADEMPAGLVDRIVDGDLEEAALAFAREIADVRPMPLLRQTKINYPDYEGFLEFARGAAANDPRKMPGVIPVIDAVESAVRDPIEKAMLTEWQVFERLRTSAESAPFRYAFLAERKTVKIADIKSRPEPQSLKTAAVIGAGSMGAGIAVSLAEAGLAVKLLDTSAEALERGVKKCVSIWTKARDRGRIDDGKLKARIAALTTASTYEEIADCDLVVEAVLEEMPVKR</sequence>
<dbReference type="InterPro" id="IPR006176">
    <property type="entry name" value="3-OHacyl-CoA_DH_NAD-bd"/>
</dbReference>
<dbReference type="GO" id="GO:0070403">
    <property type="term" value="F:NAD+ binding"/>
    <property type="evidence" value="ECO:0007669"/>
    <property type="project" value="InterPro"/>
</dbReference>
<dbReference type="EC" id="1.1.1.35" evidence="5"/>
<dbReference type="PROSITE" id="PS00166">
    <property type="entry name" value="ENOYL_COA_HYDRATASE"/>
    <property type="match status" value="1"/>
</dbReference>
<evidence type="ECO:0000259" key="4">
    <source>
        <dbReference type="Pfam" id="PF02737"/>
    </source>
</evidence>
<dbReference type="EC" id="5.1.2.3" evidence="5"/>
<dbReference type="InterPro" id="IPR036291">
    <property type="entry name" value="NAD(P)-bd_dom_sf"/>
</dbReference>
<accession>A0A3B0R9F7</accession>
<dbReference type="SUPFAM" id="SSF51735">
    <property type="entry name" value="NAD(P)-binding Rossmann-fold domains"/>
    <property type="match status" value="1"/>
</dbReference>
<feature type="non-terminal residue" evidence="5">
    <location>
        <position position="387"/>
    </location>
</feature>
<dbReference type="Pfam" id="PF02737">
    <property type="entry name" value="3HCDH_N"/>
    <property type="match status" value="1"/>
</dbReference>
<dbReference type="SUPFAM" id="SSF52096">
    <property type="entry name" value="ClpP/crotonase"/>
    <property type="match status" value="1"/>
</dbReference>
<keyword evidence="1 5" id="KW-0413">Isomerase</keyword>
<evidence type="ECO:0000256" key="2">
    <source>
        <dbReference type="ARBA" id="ARBA00023239"/>
    </source>
</evidence>
<proteinExistence type="predicted"/>
<dbReference type="EC" id="4.2.1.17" evidence="5"/>
<dbReference type="InterPro" id="IPR018376">
    <property type="entry name" value="Enoyl-CoA_hyd/isom_CS"/>
</dbReference>
<dbReference type="InterPro" id="IPR029045">
    <property type="entry name" value="ClpP/crotonase-like_dom_sf"/>
</dbReference>
<evidence type="ECO:0000256" key="3">
    <source>
        <dbReference type="ARBA" id="ARBA00023268"/>
    </source>
</evidence>
<dbReference type="EMBL" id="UOEF01000063">
    <property type="protein sequence ID" value="VAV88992.1"/>
    <property type="molecule type" value="Genomic_DNA"/>
</dbReference>
<dbReference type="Gene3D" id="3.40.50.720">
    <property type="entry name" value="NAD(P)-binding Rossmann-like Domain"/>
    <property type="match status" value="1"/>
</dbReference>
<evidence type="ECO:0000256" key="1">
    <source>
        <dbReference type="ARBA" id="ARBA00023235"/>
    </source>
</evidence>
<dbReference type="GO" id="GO:0004165">
    <property type="term" value="F:delta(3)-delta(2)-enoyl-CoA isomerase activity"/>
    <property type="evidence" value="ECO:0007669"/>
    <property type="project" value="UniProtKB-EC"/>
</dbReference>
<dbReference type="CDD" id="cd06558">
    <property type="entry name" value="crotonase-like"/>
    <property type="match status" value="1"/>
</dbReference>
<feature type="domain" description="3-hydroxyacyl-CoA dehydrogenase NAD binding" evidence="4">
    <location>
        <begin position="295"/>
        <end position="387"/>
    </location>
</feature>
<keyword evidence="2 5" id="KW-0456">Lyase</keyword>
<dbReference type="GO" id="GO:0003857">
    <property type="term" value="F:(3S)-3-hydroxyacyl-CoA dehydrogenase (NAD+) activity"/>
    <property type="evidence" value="ECO:0007669"/>
    <property type="project" value="UniProtKB-EC"/>
</dbReference>
<reference evidence="5" key="1">
    <citation type="submission" date="2018-06" db="EMBL/GenBank/DDBJ databases">
        <authorList>
            <person name="Zhirakovskaya E."/>
        </authorList>
    </citation>
    <scope>NUCLEOTIDE SEQUENCE</scope>
</reference>
<dbReference type="PANTHER" id="PTHR23309">
    <property type="entry name" value="3-HYDROXYACYL-COA DEHYROGENASE"/>
    <property type="match status" value="1"/>
</dbReference>
<name>A0A3B0R9F7_9ZZZZ</name>
<gene>
    <name evidence="5" type="ORF">MNBD_ALPHA04-1740</name>
</gene>
<keyword evidence="5" id="KW-0560">Oxidoreductase</keyword>